<dbReference type="OrthoDB" id="9773582at2"/>
<dbReference type="Pfam" id="PF01569">
    <property type="entry name" value="PAP2"/>
    <property type="match status" value="1"/>
</dbReference>
<evidence type="ECO:0000259" key="3">
    <source>
        <dbReference type="SMART" id="SM00014"/>
    </source>
</evidence>
<feature type="signal peptide" evidence="2">
    <location>
        <begin position="1"/>
        <end position="26"/>
    </location>
</feature>
<keyword evidence="1" id="KW-1133">Transmembrane helix</keyword>
<evidence type="ECO:0000313" key="5">
    <source>
        <dbReference type="Proteomes" id="UP000323994"/>
    </source>
</evidence>
<proteinExistence type="predicted"/>
<dbReference type="SMART" id="SM00014">
    <property type="entry name" value="acidPPc"/>
    <property type="match status" value="1"/>
</dbReference>
<keyword evidence="1" id="KW-0472">Membrane</keyword>
<reference evidence="4 5" key="1">
    <citation type="submission" date="2019-05" db="EMBL/GenBank/DDBJ databases">
        <authorList>
            <person name="Qu J.-H."/>
        </authorList>
    </citation>
    <scope>NUCLEOTIDE SEQUENCE [LARGE SCALE GENOMIC DNA]</scope>
    <source>
        <strain evidence="4 5">NS28</strain>
    </source>
</reference>
<evidence type="ECO:0000313" key="4">
    <source>
        <dbReference type="EMBL" id="KAA6440099.1"/>
    </source>
</evidence>
<feature type="transmembrane region" description="Helical" evidence="1">
    <location>
        <begin position="188"/>
        <end position="213"/>
    </location>
</feature>
<keyword evidence="2" id="KW-0732">Signal</keyword>
<dbReference type="EMBL" id="VBSN01000027">
    <property type="protein sequence ID" value="KAA6440099.1"/>
    <property type="molecule type" value="Genomic_DNA"/>
</dbReference>
<evidence type="ECO:0000256" key="2">
    <source>
        <dbReference type="SAM" id="SignalP"/>
    </source>
</evidence>
<dbReference type="InterPro" id="IPR036938">
    <property type="entry name" value="PAP2/HPO_sf"/>
</dbReference>
<dbReference type="InterPro" id="IPR000326">
    <property type="entry name" value="PAP2/HPO"/>
</dbReference>
<protein>
    <submittedName>
        <fullName evidence="4">Phosphatase PAP2 family protein</fullName>
    </submittedName>
</protein>
<feature type="chain" id="PRO_5024295266" evidence="2">
    <location>
        <begin position="27"/>
        <end position="231"/>
    </location>
</feature>
<comment type="caution">
    <text evidence="4">The sequence shown here is derived from an EMBL/GenBank/DDBJ whole genome shotgun (WGS) entry which is preliminary data.</text>
</comment>
<dbReference type="PANTHER" id="PTHR14969">
    <property type="entry name" value="SPHINGOSINE-1-PHOSPHATE PHOSPHOHYDROLASE"/>
    <property type="match status" value="1"/>
</dbReference>
<dbReference type="Gene3D" id="1.20.144.10">
    <property type="entry name" value="Phosphatidic acid phosphatase type 2/haloperoxidase"/>
    <property type="match status" value="1"/>
</dbReference>
<dbReference type="PANTHER" id="PTHR14969:SF13">
    <property type="entry name" value="AT30094P"/>
    <property type="match status" value="1"/>
</dbReference>
<evidence type="ECO:0000256" key="1">
    <source>
        <dbReference type="SAM" id="Phobius"/>
    </source>
</evidence>
<feature type="domain" description="Phosphatidic acid phosphatase type 2/haloperoxidase" evidence="3">
    <location>
        <begin position="106"/>
        <end position="207"/>
    </location>
</feature>
<name>A0A5M8QVC7_9BACT</name>
<keyword evidence="5" id="KW-1185">Reference proteome</keyword>
<gene>
    <name evidence="4" type="ORF">FEM33_05695</name>
</gene>
<dbReference type="AlphaFoldDB" id="A0A5M8QVC7"/>
<dbReference type="Proteomes" id="UP000323994">
    <property type="component" value="Unassembled WGS sequence"/>
</dbReference>
<keyword evidence="1" id="KW-0812">Transmembrane</keyword>
<dbReference type="SUPFAM" id="SSF48317">
    <property type="entry name" value="Acid phosphatase/Vanadium-dependent haloperoxidase"/>
    <property type="match status" value="1"/>
</dbReference>
<organism evidence="4 5">
    <name type="scientific">Dyadobacter flavalbus</name>
    <dbReference type="NCBI Taxonomy" id="2579942"/>
    <lineage>
        <taxon>Bacteria</taxon>
        <taxon>Pseudomonadati</taxon>
        <taxon>Bacteroidota</taxon>
        <taxon>Cytophagia</taxon>
        <taxon>Cytophagales</taxon>
        <taxon>Spirosomataceae</taxon>
        <taxon>Dyadobacter</taxon>
    </lineage>
</organism>
<accession>A0A5M8QVC7</accession>
<dbReference type="RefSeq" id="WP_139011129.1">
    <property type="nucleotide sequence ID" value="NZ_VBSN01000027.1"/>
</dbReference>
<sequence length="231" mass="25245">MILRFFKTHLFCVVLCFGIASPQASAQRDSTLWVVKPADVIPPVTLALAGLATQGKISRHLQEKTISRYPAFHSSLDDYLLYAPAAVSLGLASAGVKGKHSLGDQVILAILSNVISQGVTQSLKLIVRYPRPDRQDYYSFPSGHTTSAFTNATVLHEEYGQRSVLYSIGGYGTATAVGSMRILNNRHWLADVLMGAGIGIGATKVLYISYPWLQKTVRKIKHKKPAEMKSN</sequence>
<dbReference type="CDD" id="cd03394">
    <property type="entry name" value="PAP2_like_5"/>
    <property type="match status" value="1"/>
</dbReference>